<gene>
    <name evidence="2" type="ORF">GFSPODELE1_LOCUS8052</name>
</gene>
<accession>A0ABP1DUK1</accession>
<evidence type="ECO:0000256" key="1">
    <source>
        <dbReference type="SAM" id="MobiDB-lite"/>
    </source>
</evidence>
<protein>
    <submittedName>
        <fullName evidence="2">Uncharacterized protein</fullName>
    </submittedName>
</protein>
<name>A0ABP1DUK1_9APHY</name>
<feature type="region of interest" description="Disordered" evidence="1">
    <location>
        <begin position="1"/>
        <end position="116"/>
    </location>
</feature>
<feature type="compositionally biased region" description="Polar residues" evidence="1">
    <location>
        <begin position="1"/>
        <end position="19"/>
    </location>
</feature>
<feature type="compositionally biased region" description="Gly residues" evidence="1">
    <location>
        <begin position="55"/>
        <end position="67"/>
    </location>
</feature>
<sequence length="116" mass="12438">MASPYSTSKATLRHTTANTKAEFGSPAPPSATTPAPSTTAPSNDEYPEQRHAGRVGLGPNYGKGASGGDKLAGWKEELAGKITRNPDKVHHGHDLRTGELKKKEQEEEKNPFEKNS</sequence>
<dbReference type="Proteomes" id="UP001497453">
    <property type="component" value="Chromosome 6"/>
</dbReference>
<evidence type="ECO:0000313" key="3">
    <source>
        <dbReference type="Proteomes" id="UP001497453"/>
    </source>
</evidence>
<feature type="compositionally biased region" description="Basic and acidic residues" evidence="1">
    <location>
        <begin position="72"/>
        <end position="116"/>
    </location>
</feature>
<dbReference type="EMBL" id="OZ037949">
    <property type="protein sequence ID" value="CAL1710872.1"/>
    <property type="molecule type" value="Genomic_DNA"/>
</dbReference>
<reference evidence="3" key="1">
    <citation type="submission" date="2024-04" db="EMBL/GenBank/DDBJ databases">
        <authorList>
            <person name="Shaw F."/>
            <person name="Minotto A."/>
        </authorList>
    </citation>
    <scope>NUCLEOTIDE SEQUENCE [LARGE SCALE GENOMIC DNA]</scope>
</reference>
<keyword evidence="3" id="KW-1185">Reference proteome</keyword>
<evidence type="ECO:0000313" key="2">
    <source>
        <dbReference type="EMBL" id="CAL1710872.1"/>
    </source>
</evidence>
<organism evidence="2 3">
    <name type="scientific">Somion occarium</name>
    <dbReference type="NCBI Taxonomy" id="3059160"/>
    <lineage>
        <taxon>Eukaryota</taxon>
        <taxon>Fungi</taxon>
        <taxon>Dikarya</taxon>
        <taxon>Basidiomycota</taxon>
        <taxon>Agaricomycotina</taxon>
        <taxon>Agaricomycetes</taxon>
        <taxon>Polyporales</taxon>
        <taxon>Cerrenaceae</taxon>
        <taxon>Somion</taxon>
    </lineage>
</organism>
<feature type="compositionally biased region" description="Low complexity" evidence="1">
    <location>
        <begin position="32"/>
        <end position="42"/>
    </location>
</feature>
<proteinExistence type="predicted"/>